<evidence type="ECO:0000256" key="2">
    <source>
        <dbReference type="ARBA" id="ARBA00015195"/>
    </source>
</evidence>
<evidence type="ECO:0000313" key="11">
    <source>
        <dbReference type="Proteomes" id="UP000199208"/>
    </source>
</evidence>
<dbReference type="GO" id="GO:0032153">
    <property type="term" value="C:cell division site"/>
    <property type="evidence" value="ECO:0007669"/>
    <property type="project" value="TreeGrafter"/>
</dbReference>
<keyword evidence="3" id="KW-0963">Cytoplasm</keyword>
<name>A0A1G5RTW9_9FIRM</name>
<evidence type="ECO:0000256" key="4">
    <source>
        <dbReference type="ARBA" id="ARBA00022618"/>
    </source>
</evidence>
<evidence type="ECO:0000256" key="7">
    <source>
        <dbReference type="ARBA" id="ARBA00024910"/>
    </source>
</evidence>
<evidence type="ECO:0000256" key="6">
    <source>
        <dbReference type="ARBA" id="ARBA00023306"/>
    </source>
</evidence>
<evidence type="ECO:0000256" key="9">
    <source>
        <dbReference type="ARBA" id="ARBA00033158"/>
    </source>
</evidence>
<dbReference type="SUPFAM" id="SSF102829">
    <property type="entry name" value="Cell division protein ZapA-like"/>
    <property type="match status" value="1"/>
</dbReference>
<dbReference type="GO" id="GO:0005829">
    <property type="term" value="C:cytosol"/>
    <property type="evidence" value="ECO:0007669"/>
    <property type="project" value="TreeGrafter"/>
</dbReference>
<reference evidence="10 11" key="1">
    <citation type="submission" date="2016-10" db="EMBL/GenBank/DDBJ databases">
        <authorList>
            <person name="de Groot N.N."/>
        </authorList>
    </citation>
    <scope>NUCLEOTIDE SEQUENCE [LARGE SCALE GENOMIC DNA]</scope>
    <source>
        <strain evidence="10 11">DSM 2784</strain>
    </source>
</reference>
<dbReference type="InterPro" id="IPR053712">
    <property type="entry name" value="Bac_CellDiv_Activator"/>
</dbReference>
<keyword evidence="11" id="KW-1185">Reference proteome</keyword>
<organism evidence="10 11">
    <name type="scientific">Acidaminobacter hydrogenoformans DSM 2784</name>
    <dbReference type="NCBI Taxonomy" id="1120920"/>
    <lineage>
        <taxon>Bacteria</taxon>
        <taxon>Bacillati</taxon>
        <taxon>Bacillota</taxon>
        <taxon>Clostridia</taxon>
        <taxon>Peptostreptococcales</taxon>
        <taxon>Acidaminobacteraceae</taxon>
        <taxon>Acidaminobacter</taxon>
    </lineage>
</organism>
<comment type="function">
    <text evidence="7">Activator of cell division through the inhibition of FtsZ GTPase activity, therefore promoting FtsZ assembly into bundles of protofilaments necessary for the formation of the division Z ring. It is recruited early at mid-cell but it is not essential for cell division.</text>
</comment>
<dbReference type="GO" id="GO:0030428">
    <property type="term" value="C:cell septum"/>
    <property type="evidence" value="ECO:0007669"/>
    <property type="project" value="TreeGrafter"/>
</dbReference>
<comment type="subunit">
    <text evidence="8">Homodimer. Interacts with FtsZ.</text>
</comment>
<evidence type="ECO:0000256" key="1">
    <source>
        <dbReference type="ARBA" id="ARBA00004496"/>
    </source>
</evidence>
<dbReference type="AlphaFoldDB" id="A0A1G5RTW9"/>
<evidence type="ECO:0000313" key="10">
    <source>
        <dbReference type="EMBL" id="SCZ77565.1"/>
    </source>
</evidence>
<keyword evidence="6" id="KW-0131">Cell cycle</keyword>
<proteinExistence type="predicted"/>
<evidence type="ECO:0000256" key="8">
    <source>
        <dbReference type="ARBA" id="ARBA00026068"/>
    </source>
</evidence>
<dbReference type="Gene3D" id="6.10.250.790">
    <property type="match status" value="1"/>
</dbReference>
<evidence type="ECO:0000256" key="3">
    <source>
        <dbReference type="ARBA" id="ARBA00022490"/>
    </source>
</evidence>
<dbReference type="PANTHER" id="PTHR34981">
    <property type="entry name" value="CELL DIVISION PROTEIN ZAPA"/>
    <property type="match status" value="1"/>
</dbReference>
<dbReference type="PANTHER" id="PTHR34981:SF1">
    <property type="entry name" value="CELL DIVISION PROTEIN ZAPA"/>
    <property type="match status" value="1"/>
</dbReference>
<dbReference type="InterPro" id="IPR036192">
    <property type="entry name" value="Cell_div_ZapA-like_sf"/>
</dbReference>
<comment type="subcellular location">
    <subcellularLocation>
        <location evidence="1">Cytoplasm</location>
    </subcellularLocation>
</comment>
<dbReference type="InterPro" id="IPR007838">
    <property type="entry name" value="Cell_div_ZapA-like"/>
</dbReference>
<dbReference type="GO" id="GO:0043093">
    <property type="term" value="P:FtsZ-dependent cytokinesis"/>
    <property type="evidence" value="ECO:0007669"/>
    <property type="project" value="TreeGrafter"/>
</dbReference>
<evidence type="ECO:0000256" key="5">
    <source>
        <dbReference type="ARBA" id="ARBA00023210"/>
    </source>
</evidence>
<dbReference type="Proteomes" id="UP000199208">
    <property type="component" value="Unassembled WGS sequence"/>
</dbReference>
<dbReference type="GO" id="GO:0000917">
    <property type="term" value="P:division septum assembly"/>
    <property type="evidence" value="ECO:0007669"/>
    <property type="project" value="UniProtKB-KW"/>
</dbReference>
<accession>A0A1G5RTW9</accession>
<gene>
    <name evidence="10" type="ORF">SAMN03080599_00785</name>
</gene>
<protein>
    <recommendedName>
        <fullName evidence="2">Cell division protein ZapA</fullName>
    </recommendedName>
    <alternativeName>
        <fullName evidence="9">Z ring-associated protein ZapA</fullName>
    </alternativeName>
</protein>
<dbReference type="Pfam" id="PF05164">
    <property type="entry name" value="ZapA"/>
    <property type="match status" value="1"/>
</dbReference>
<dbReference type="OrthoDB" id="1711036at2"/>
<dbReference type="GO" id="GO:0000921">
    <property type="term" value="P:septin ring assembly"/>
    <property type="evidence" value="ECO:0007669"/>
    <property type="project" value="TreeGrafter"/>
</dbReference>
<sequence>MPEKNKVVVRIMGHEYTLVSEDTREYMQRVANVVDDKMKEIAAANKKLSTSMMAVLTALNVTDEYLKIAAHNEELEKRIQDPTINQQEVQDKIEVLQRNYELKSLEYERLATDFDKLVQSAKEHDKTIVALKLKIEEQSRTISERDSRVIVLESEKAELLEQLSLKERELVDFLDSFQEG</sequence>
<dbReference type="STRING" id="1120920.SAMN03080599_00785"/>
<dbReference type="EMBL" id="FMWL01000003">
    <property type="protein sequence ID" value="SCZ77565.1"/>
    <property type="molecule type" value="Genomic_DNA"/>
</dbReference>
<keyword evidence="5" id="KW-0717">Septation</keyword>
<keyword evidence="4 10" id="KW-0132">Cell division</keyword>
<dbReference type="RefSeq" id="WP_092589594.1">
    <property type="nucleotide sequence ID" value="NZ_FMWL01000003.1"/>
</dbReference>